<dbReference type="GeneID" id="102380202"/>
<dbReference type="KEGG" id="asn:102380202"/>
<reference evidence="3" key="1">
    <citation type="submission" date="2025-08" db="UniProtKB">
        <authorList>
            <consortium name="RefSeq"/>
        </authorList>
    </citation>
    <scope>IDENTIFICATION</scope>
</reference>
<evidence type="ECO:0000313" key="2">
    <source>
        <dbReference type="Proteomes" id="UP000189705"/>
    </source>
</evidence>
<dbReference type="OrthoDB" id="329227at2759"/>
<dbReference type="Proteomes" id="UP000189705">
    <property type="component" value="Unplaced"/>
</dbReference>
<feature type="compositionally biased region" description="Basic and acidic residues" evidence="1">
    <location>
        <begin position="415"/>
        <end position="425"/>
    </location>
</feature>
<dbReference type="InterPro" id="IPR028004">
    <property type="entry name" value="DUF4643"/>
</dbReference>
<dbReference type="RefSeq" id="XP_006033715.1">
    <property type="nucleotide sequence ID" value="XM_006033653.3"/>
</dbReference>
<evidence type="ECO:0000313" key="3">
    <source>
        <dbReference type="RefSeq" id="XP_006033715.1"/>
    </source>
</evidence>
<name>A0A1U7S2R0_ALLSI</name>
<feature type="region of interest" description="Disordered" evidence="1">
    <location>
        <begin position="1"/>
        <end position="30"/>
    </location>
</feature>
<sequence length="535" mass="59131">MLITVTPPHERASLHPQTPPPPILPKPGKDNLRLQRLLKKAAKKATLGPQQAKLFRSSLSPVSEASPDLEHSDRSSLVKTPETSTHLTINLPPRFSIKPIIHHVPTPFLKSKPFTFTVTEQRSISEHLKLTVSPAPSPVHRQGTPESVMPSQLPHPQTHSVFVFPEPPVSVTPVITEAPVEVAHVSKVHTYFHSVPSPRPKTPLSDQVPKPLSDEMQRPLPTPPETSHSGQTPVSLNTGEAQTATPKSEPSILPSVTVELPYQAPRPATPKEPGGDSSPRAKTPDAQCKRPATPKSDMEKSKTEQASKPHETHSESLKPPPSSAAQKQDTPVPVMTSDTTRVSSTEAKEEHIIPPQPTAAFSSAGPLPKAEPTLPSVDKSKPPRVGLRGWSRLKKHLIVEPEEPKFPEPEPAMPKQEEEGKKKSDLSQGSTSQDRLVKPRATRMWDAILYQMTTSKMRKQQDKDKGVRKVVGFPFRCHLPLLLHRPRFDARKLKELASKPMTRITTVFELSLLHRKPPEEDPKNFNRTASGWQIN</sequence>
<accession>A0A1U7S2R0</accession>
<dbReference type="eggNOG" id="ENOG502QPMN">
    <property type="taxonomic scope" value="Eukaryota"/>
</dbReference>
<protein>
    <submittedName>
        <fullName evidence="3">Proline-rich protein 33-like</fullName>
    </submittedName>
</protein>
<feature type="compositionally biased region" description="Basic and acidic residues" evidence="1">
    <location>
        <begin position="397"/>
        <end position="408"/>
    </location>
</feature>
<organism evidence="2 3">
    <name type="scientific">Alligator sinensis</name>
    <name type="common">Chinese alligator</name>
    <dbReference type="NCBI Taxonomy" id="38654"/>
    <lineage>
        <taxon>Eukaryota</taxon>
        <taxon>Metazoa</taxon>
        <taxon>Chordata</taxon>
        <taxon>Craniata</taxon>
        <taxon>Vertebrata</taxon>
        <taxon>Euteleostomi</taxon>
        <taxon>Archelosauria</taxon>
        <taxon>Archosauria</taxon>
        <taxon>Crocodylia</taxon>
        <taxon>Alligatoridae</taxon>
        <taxon>Alligatorinae</taxon>
        <taxon>Alligator</taxon>
    </lineage>
</organism>
<dbReference type="PANTHER" id="PTHR38004">
    <property type="entry name" value="PROLINE-RICH PROTEIN 33"/>
    <property type="match status" value="1"/>
</dbReference>
<feature type="compositionally biased region" description="Basic and acidic residues" evidence="1">
    <location>
        <begin position="296"/>
        <end position="316"/>
    </location>
</feature>
<dbReference type="AlphaFoldDB" id="A0A1U7S2R0"/>
<dbReference type="InParanoid" id="A0A1U7S2R0"/>
<evidence type="ECO:0000256" key="1">
    <source>
        <dbReference type="SAM" id="MobiDB-lite"/>
    </source>
</evidence>
<feature type="region of interest" description="Disordered" evidence="1">
    <location>
        <begin position="193"/>
        <end position="438"/>
    </location>
</feature>
<feature type="compositionally biased region" description="Polar residues" evidence="1">
    <location>
        <begin position="336"/>
        <end position="345"/>
    </location>
</feature>
<proteinExistence type="predicted"/>
<dbReference type="PANTHER" id="PTHR38004:SF1">
    <property type="entry name" value="PROLINE-RICH PROTEIN 33"/>
    <property type="match status" value="1"/>
</dbReference>
<feature type="compositionally biased region" description="Polar residues" evidence="1">
    <location>
        <begin position="225"/>
        <end position="248"/>
    </location>
</feature>
<gene>
    <name evidence="3" type="primary">LOC102380202</name>
</gene>
<dbReference type="Pfam" id="PF15485">
    <property type="entry name" value="DUF4643"/>
    <property type="match status" value="1"/>
</dbReference>
<keyword evidence="2" id="KW-1185">Reference proteome</keyword>
<feature type="region of interest" description="Disordered" evidence="1">
    <location>
        <begin position="42"/>
        <end position="81"/>
    </location>
</feature>
<feature type="region of interest" description="Disordered" evidence="1">
    <location>
        <begin position="133"/>
        <end position="153"/>
    </location>
</feature>